<dbReference type="EMBL" id="JAKROA010000009">
    <property type="protein sequence ID" value="KAL5105201.1"/>
    <property type="molecule type" value="Genomic_DNA"/>
</dbReference>
<accession>A0ABR4Q6B9</accession>
<proteinExistence type="predicted"/>
<dbReference type="Proteomes" id="UP001651158">
    <property type="component" value="Unassembled WGS sequence"/>
</dbReference>
<keyword evidence="2" id="KW-1185">Reference proteome</keyword>
<comment type="caution">
    <text evidence="1">The sequence shown here is derived from an EMBL/GenBank/DDBJ whole genome shotgun (WGS) entry which is preliminary data.</text>
</comment>
<evidence type="ECO:0000313" key="2">
    <source>
        <dbReference type="Proteomes" id="UP001651158"/>
    </source>
</evidence>
<gene>
    <name evidence="1" type="ORF">TcWFU_005310</name>
</gene>
<sequence length="141" mass="15951">MTGSSITATLATAADVLLRCSNRNLTVQKISCATPITCSSVKFALNKHFEFPSIIFNSIFAKLKSLGLPFRPGTFIFISKSSSQADPKTLKHQRLNSRRQWSHNICKQTVLHNAHVLAHVKHQFRIPNHPLTWKLDQPYKQ</sequence>
<reference evidence="1 2" key="1">
    <citation type="journal article" date="2022" name="Front. Cell. Infect. Microbiol.">
        <title>The Genomes of Two Strains of Taenia crassiceps the Animal Model for the Study of Human Cysticercosis.</title>
        <authorList>
            <person name="Bobes R.J."/>
            <person name="Estrada K."/>
            <person name="Rios-Valencia D.G."/>
            <person name="Calderon-Gallegos A."/>
            <person name="de la Torre P."/>
            <person name="Carrero J.C."/>
            <person name="Sanchez-Flores A."/>
            <person name="Laclette J.P."/>
        </authorList>
    </citation>
    <scope>NUCLEOTIDE SEQUENCE [LARGE SCALE GENOMIC DNA]</scope>
    <source>
        <strain evidence="1">WFUcys</strain>
    </source>
</reference>
<protein>
    <submittedName>
        <fullName evidence="1">Uncharacterized protein</fullName>
    </submittedName>
</protein>
<organism evidence="1 2">
    <name type="scientific">Taenia crassiceps</name>
    <dbReference type="NCBI Taxonomy" id="6207"/>
    <lineage>
        <taxon>Eukaryota</taxon>
        <taxon>Metazoa</taxon>
        <taxon>Spiralia</taxon>
        <taxon>Lophotrochozoa</taxon>
        <taxon>Platyhelminthes</taxon>
        <taxon>Cestoda</taxon>
        <taxon>Eucestoda</taxon>
        <taxon>Cyclophyllidea</taxon>
        <taxon>Taeniidae</taxon>
        <taxon>Taenia</taxon>
    </lineage>
</organism>
<evidence type="ECO:0000313" key="1">
    <source>
        <dbReference type="EMBL" id="KAL5105201.1"/>
    </source>
</evidence>
<name>A0ABR4Q6B9_9CEST</name>